<organism evidence="1 2">
    <name type="scientific">Lactobacillus ultunensis DSM 16047</name>
    <dbReference type="NCBI Taxonomy" id="525365"/>
    <lineage>
        <taxon>Bacteria</taxon>
        <taxon>Bacillati</taxon>
        <taxon>Bacillota</taxon>
        <taxon>Bacilli</taxon>
        <taxon>Lactobacillales</taxon>
        <taxon>Lactobacillaceae</taxon>
        <taxon>Lactobacillus</taxon>
    </lineage>
</organism>
<proteinExistence type="predicted"/>
<dbReference type="STRING" id="525365.HMPREF0548_1082"/>
<evidence type="ECO:0000313" key="2">
    <source>
        <dbReference type="Proteomes" id="UP000005583"/>
    </source>
</evidence>
<dbReference type="EMBL" id="ACGU01000049">
    <property type="protein sequence ID" value="EEJ72078.1"/>
    <property type="molecule type" value="Genomic_DNA"/>
</dbReference>
<comment type="caution">
    <text evidence="1">The sequence shown here is derived from an EMBL/GenBank/DDBJ whole genome shotgun (WGS) entry which is preliminary data.</text>
</comment>
<sequence length="51" mass="6129">MIAITFTFFKFILLLKENIFLKGKYIQNYGMEYKLVDSNLFNLKDDTIKMN</sequence>
<keyword evidence="2" id="KW-1185">Reference proteome</keyword>
<evidence type="ECO:0000313" key="1">
    <source>
        <dbReference type="EMBL" id="EEJ72078.1"/>
    </source>
</evidence>
<reference evidence="1 2" key="1">
    <citation type="submission" date="2009-01" db="EMBL/GenBank/DDBJ databases">
        <authorList>
            <person name="Qin X."/>
            <person name="Bachman B."/>
            <person name="Battles P."/>
            <person name="Bell A."/>
            <person name="Bess C."/>
            <person name="Bickham C."/>
            <person name="Chaboub L."/>
            <person name="Chen D."/>
            <person name="Coyle M."/>
            <person name="Deiros D.R."/>
            <person name="Dinh H."/>
            <person name="Forbes L."/>
            <person name="Fowler G."/>
            <person name="Francisco L."/>
            <person name="Fu Q."/>
            <person name="Gubbala S."/>
            <person name="Hale W."/>
            <person name="Han Y."/>
            <person name="Hemphill L."/>
            <person name="Highlander S.K."/>
            <person name="Hirani K."/>
            <person name="Hogues M."/>
            <person name="Jackson L."/>
            <person name="Jakkamsetti A."/>
            <person name="Javaid M."/>
            <person name="Jiang H."/>
            <person name="Korchina V."/>
            <person name="Kovar C."/>
            <person name="Lara F."/>
            <person name="Lee S."/>
            <person name="Mata R."/>
            <person name="Mathew T."/>
            <person name="Moen C."/>
            <person name="Morales K."/>
            <person name="Munidasa M."/>
            <person name="Nazareth L."/>
            <person name="Ngo R."/>
            <person name="Nguyen L."/>
            <person name="Okwuonu G."/>
            <person name="Ongeri F."/>
            <person name="Patil S."/>
            <person name="Petrosino J."/>
            <person name="Pham C."/>
            <person name="Pham P."/>
            <person name="Pu L.-L."/>
            <person name="Puazo M."/>
            <person name="Raj R."/>
            <person name="Reid J."/>
            <person name="Rouhana J."/>
            <person name="Saada N."/>
            <person name="Shang Y."/>
            <person name="Simmons D."/>
            <person name="Thornton R."/>
            <person name="Warren J."/>
            <person name="Weissenberger G."/>
            <person name="Zhang J."/>
            <person name="Zhang L."/>
            <person name="Zhou C."/>
            <person name="Zhu D."/>
            <person name="Muzny D."/>
            <person name="Worley K."/>
            <person name="Gibbs R."/>
        </authorList>
    </citation>
    <scope>NUCLEOTIDE SEQUENCE [LARGE SCALE GENOMIC DNA]</scope>
    <source>
        <strain evidence="1 2">DSM 16047</strain>
    </source>
</reference>
<dbReference type="HOGENOM" id="CLU_3100281_0_0_9"/>
<dbReference type="Proteomes" id="UP000005583">
    <property type="component" value="Unassembled WGS sequence"/>
</dbReference>
<dbReference type="AlphaFoldDB" id="C2EN36"/>
<name>C2EN36_9LACO</name>
<protein>
    <submittedName>
        <fullName evidence="1">Uncharacterized protein</fullName>
    </submittedName>
</protein>
<gene>
    <name evidence="1" type="ORF">HMPREF0548_1082</name>
</gene>
<accession>C2EN36</accession>